<evidence type="ECO:0000313" key="6">
    <source>
        <dbReference type="Proteomes" id="UP000034207"/>
    </source>
</evidence>
<dbReference type="InterPro" id="IPR027417">
    <property type="entry name" value="P-loop_NTPase"/>
</dbReference>
<gene>
    <name evidence="5" type="ORF">UT18_C0009G0055</name>
</gene>
<dbReference type="InterPro" id="IPR003593">
    <property type="entry name" value="AAA+_ATPase"/>
</dbReference>
<sequence>MGFIGPNGAGKTTTLKILSGIMYPTSGKVRVDGFIPWERKKEYQRQISIVMGQKAQLWWDLPPMDSFILIKEIYQIPKKQFEEKVGALIDLLDIKEQLATQVRKLSLGQRMKCEIIAALLYGPRILYLDEPTIGVDLVTQEKIRNFLKDHNDREKTTIILTSHYMQDIERVCDRVIFIDRGKIIFDGQISTLYDKYAKEKNLELLFKKQVAAKDLEVYGQLTKLEGKKAIIKVERNKSPEIAGKILSKLPVEDILITEPDLEEIIQRFYGTSS</sequence>
<keyword evidence="3" id="KW-0067">ATP-binding</keyword>
<dbReference type="SUPFAM" id="SSF52540">
    <property type="entry name" value="P-loop containing nucleoside triphosphate hydrolases"/>
    <property type="match status" value="1"/>
</dbReference>
<dbReference type="EMBL" id="LBVV01000009">
    <property type="protein sequence ID" value="KKQ94644.1"/>
    <property type="molecule type" value="Genomic_DNA"/>
</dbReference>
<dbReference type="GO" id="GO:0005524">
    <property type="term" value="F:ATP binding"/>
    <property type="evidence" value="ECO:0007669"/>
    <property type="project" value="UniProtKB-KW"/>
</dbReference>
<dbReference type="GO" id="GO:0016887">
    <property type="term" value="F:ATP hydrolysis activity"/>
    <property type="evidence" value="ECO:0007669"/>
    <property type="project" value="InterPro"/>
</dbReference>
<dbReference type="STRING" id="1618345.UT18_C0009G0055"/>
<evidence type="ECO:0000256" key="3">
    <source>
        <dbReference type="ARBA" id="ARBA00022840"/>
    </source>
</evidence>
<feature type="domain" description="ABC transporter" evidence="4">
    <location>
        <begin position="1"/>
        <end position="205"/>
    </location>
</feature>
<reference evidence="5 6" key="1">
    <citation type="journal article" date="2015" name="Nature">
        <title>rRNA introns, odd ribosomes, and small enigmatic genomes across a large radiation of phyla.</title>
        <authorList>
            <person name="Brown C.T."/>
            <person name="Hug L.A."/>
            <person name="Thomas B.C."/>
            <person name="Sharon I."/>
            <person name="Castelle C.J."/>
            <person name="Singh A."/>
            <person name="Wilkins M.J."/>
            <person name="Williams K.H."/>
            <person name="Banfield J.F."/>
        </authorList>
    </citation>
    <scope>NUCLEOTIDE SEQUENCE [LARGE SCALE GENOMIC DNA]</scope>
</reference>
<dbReference type="PANTHER" id="PTHR42711:SF4">
    <property type="entry name" value="ABC TRANSPORTER RELATED"/>
    <property type="match status" value="1"/>
</dbReference>
<dbReference type="Pfam" id="PF00005">
    <property type="entry name" value="ABC_tran"/>
    <property type="match status" value="1"/>
</dbReference>
<dbReference type="InterPro" id="IPR003439">
    <property type="entry name" value="ABC_transporter-like_ATP-bd"/>
</dbReference>
<keyword evidence="2" id="KW-0547">Nucleotide-binding</keyword>
<keyword evidence="1" id="KW-0813">Transport</keyword>
<evidence type="ECO:0000259" key="4">
    <source>
        <dbReference type="PROSITE" id="PS50893"/>
    </source>
</evidence>
<proteinExistence type="predicted"/>
<dbReference type="SMART" id="SM00382">
    <property type="entry name" value="AAA"/>
    <property type="match status" value="1"/>
</dbReference>
<dbReference type="PANTHER" id="PTHR42711">
    <property type="entry name" value="ABC TRANSPORTER ATP-BINDING PROTEIN"/>
    <property type="match status" value="1"/>
</dbReference>
<name>A0A0G0P951_UNCC2</name>
<dbReference type="Proteomes" id="UP000034207">
    <property type="component" value="Unassembled WGS sequence"/>
</dbReference>
<dbReference type="PROSITE" id="PS50893">
    <property type="entry name" value="ABC_TRANSPORTER_2"/>
    <property type="match status" value="1"/>
</dbReference>
<dbReference type="Gene3D" id="3.40.50.300">
    <property type="entry name" value="P-loop containing nucleotide triphosphate hydrolases"/>
    <property type="match status" value="1"/>
</dbReference>
<protein>
    <recommendedName>
        <fullName evidence="4">ABC transporter domain-containing protein</fullName>
    </recommendedName>
</protein>
<dbReference type="InterPro" id="IPR050763">
    <property type="entry name" value="ABC_transporter_ATP-binding"/>
</dbReference>
<accession>A0A0G0P951</accession>
<evidence type="ECO:0000256" key="1">
    <source>
        <dbReference type="ARBA" id="ARBA00022448"/>
    </source>
</evidence>
<dbReference type="PATRIC" id="fig|1618345.3.peg.599"/>
<comment type="caution">
    <text evidence="5">The sequence shown here is derived from an EMBL/GenBank/DDBJ whole genome shotgun (WGS) entry which is preliminary data.</text>
</comment>
<dbReference type="AlphaFoldDB" id="A0A0G0P951"/>
<organism evidence="5 6">
    <name type="scientific">candidate division CPR2 bacterium GW2011_GWC2_39_10</name>
    <dbReference type="NCBI Taxonomy" id="1618345"/>
    <lineage>
        <taxon>Bacteria</taxon>
        <taxon>Bacteria division CPR2</taxon>
    </lineage>
</organism>
<evidence type="ECO:0000313" key="5">
    <source>
        <dbReference type="EMBL" id="KKQ94644.1"/>
    </source>
</evidence>
<evidence type="ECO:0000256" key="2">
    <source>
        <dbReference type="ARBA" id="ARBA00022741"/>
    </source>
</evidence>